<name>A0A8H4KC17_9HYPO</name>
<accession>A0A8H4KC17</accession>
<proteinExistence type="predicted"/>
<feature type="transmembrane region" description="Helical" evidence="1">
    <location>
        <begin position="412"/>
        <end position="430"/>
    </location>
</feature>
<feature type="transmembrane region" description="Helical" evidence="1">
    <location>
        <begin position="494"/>
        <end position="516"/>
    </location>
</feature>
<dbReference type="EMBL" id="JAADJG010000453">
    <property type="protein sequence ID" value="KAF4446533.1"/>
    <property type="molecule type" value="Genomic_DNA"/>
</dbReference>
<keyword evidence="1" id="KW-0472">Membrane</keyword>
<feature type="transmembrane region" description="Helical" evidence="1">
    <location>
        <begin position="56"/>
        <end position="74"/>
    </location>
</feature>
<protein>
    <submittedName>
        <fullName evidence="2">Uncharacterized protein</fullName>
    </submittedName>
</protein>
<keyword evidence="1" id="KW-0812">Transmembrane</keyword>
<feature type="transmembrane region" description="Helical" evidence="1">
    <location>
        <begin position="451"/>
        <end position="474"/>
    </location>
</feature>
<dbReference type="AlphaFoldDB" id="A0A8H4KC17"/>
<feature type="transmembrane region" description="Helical" evidence="1">
    <location>
        <begin position="297"/>
        <end position="318"/>
    </location>
</feature>
<keyword evidence="1" id="KW-1133">Transmembrane helix</keyword>
<feature type="transmembrane region" description="Helical" evidence="1">
    <location>
        <begin position="215"/>
        <end position="236"/>
    </location>
</feature>
<reference evidence="2" key="1">
    <citation type="submission" date="2020-01" db="EMBL/GenBank/DDBJ databases">
        <title>Identification and distribution of gene clusters putatively required for synthesis of sphingolipid metabolism inhibitors in phylogenetically diverse species of the filamentous fungus Fusarium.</title>
        <authorList>
            <person name="Kim H.-S."/>
            <person name="Busman M."/>
            <person name="Brown D.W."/>
            <person name="Divon H."/>
            <person name="Uhlig S."/>
            <person name="Proctor R.H."/>
        </authorList>
    </citation>
    <scope>NUCLEOTIDE SEQUENCE</scope>
    <source>
        <strain evidence="2">NRRL 53441</strain>
    </source>
</reference>
<organism evidence="2 3">
    <name type="scientific">Fusarium austroafricanum</name>
    <dbReference type="NCBI Taxonomy" id="2364996"/>
    <lineage>
        <taxon>Eukaryota</taxon>
        <taxon>Fungi</taxon>
        <taxon>Dikarya</taxon>
        <taxon>Ascomycota</taxon>
        <taxon>Pezizomycotina</taxon>
        <taxon>Sordariomycetes</taxon>
        <taxon>Hypocreomycetidae</taxon>
        <taxon>Hypocreales</taxon>
        <taxon>Nectriaceae</taxon>
        <taxon>Fusarium</taxon>
        <taxon>Fusarium concolor species complex</taxon>
    </lineage>
</organism>
<gene>
    <name evidence="2" type="ORF">F53441_9838</name>
</gene>
<feature type="transmembrane region" description="Helical" evidence="1">
    <location>
        <begin position="536"/>
        <end position="554"/>
    </location>
</feature>
<comment type="caution">
    <text evidence="2">The sequence shown here is derived from an EMBL/GenBank/DDBJ whole genome shotgun (WGS) entry which is preliminary data.</text>
</comment>
<feature type="transmembrane region" description="Helical" evidence="1">
    <location>
        <begin position="581"/>
        <end position="598"/>
    </location>
</feature>
<sequence length="602" mass="67089">MSSISMEHLNGPVILSGFLMSSVVYWHAFFLVNSLLRKYAPTIHQQLKSQDELRKLCPLILVIVRMAFGLTISLPACAQAARTTEWGVNQPLNTAGQVCVVSQLAVWSNELPLIRFYSLELFIHHILCLLATSNIILSPLIHQIKPLYIFFASLVGDIGPGSVMILRMAGYHLKTSRLMYYVSLGSTLILIFCRIGGAFYTLTQVLTDPYNLADWVWALAVLLFGCYSAYCAFLNLRRLGIIKLDPEQYKVTYCCRVTVPVSHSFLAVACGVTLLSTLFLYGIFLDRPLKPLETHRLSFHGLIAVSVGLSGALIARIVYPYHVCQSNPWGCSYVPFGTILTGIWISITTKFSNYSDRDTILASTEVNIPLFFALARVAQYYSAKDAEATRDKKQPLNDTFIKKHIEMARGHAVTFTILMTLLIFDMLSLPEAARLSLSACLVIQLRYRRNIVPLAATKLHGTPGVMLAILLSLLEPGFVAFITTGKFIRHQTSLTGITLNYMLLGGTVLAAITISASKTASMPCETVRKPCRSQKCHPVTILFVFFCILQAMLVRKYITFGEDTPEVCLGFKNFRSILSDPFTWIGLLHMASLPVVLLRELE</sequence>
<feature type="transmembrane region" description="Helical" evidence="1">
    <location>
        <begin position="265"/>
        <end position="285"/>
    </location>
</feature>
<dbReference type="Proteomes" id="UP000605986">
    <property type="component" value="Unassembled WGS sequence"/>
</dbReference>
<feature type="transmembrane region" description="Helical" evidence="1">
    <location>
        <begin position="330"/>
        <end position="347"/>
    </location>
</feature>
<evidence type="ECO:0000313" key="3">
    <source>
        <dbReference type="Proteomes" id="UP000605986"/>
    </source>
</evidence>
<dbReference type="OrthoDB" id="5134073at2759"/>
<feature type="transmembrane region" description="Helical" evidence="1">
    <location>
        <begin position="178"/>
        <end position="203"/>
    </location>
</feature>
<feature type="transmembrane region" description="Helical" evidence="1">
    <location>
        <begin position="12"/>
        <end position="36"/>
    </location>
</feature>
<evidence type="ECO:0000256" key="1">
    <source>
        <dbReference type="SAM" id="Phobius"/>
    </source>
</evidence>
<feature type="transmembrane region" description="Helical" evidence="1">
    <location>
        <begin position="147"/>
        <end position="166"/>
    </location>
</feature>
<keyword evidence="3" id="KW-1185">Reference proteome</keyword>
<evidence type="ECO:0000313" key="2">
    <source>
        <dbReference type="EMBL" id="KAF4446533.1"/>
    </source>
</evidence>